<evidence type="ECO:0000256" key="4">
    <source>
        <dbReference type="ARBA" id="ARBA00023163"/>
    </source>
</evidence>
<sequence length="133" mass="14999">MAPTVPAALSYSEEHLILSNKLRKPMVEKLRRDRINSSIEQLKSLLGPAFLQQQPDCFLQAAFSKLEKAGTNLKIIKAVFFLKQQQQQPSSNLTCSVSQRYSRCVQEIKHFLSRDVVTPETTAEPFPEPAALL</sequence>
<reference evidence="7" key="1">
    <citation type="journal article" date="2023" name="Science">
        <title>Genome structures resolve the early diversification of teleost fishes.</title>
        <authorList>
            <person name="Parey E."/>
            <person name="Louis A."/>
            <person name="Montfort J."/>
            <person name="Bouchez O."/>
            <person name="Roques C."/>
            <person name="Iampietro C."/>
            <person name="Lluch J."/>
            <person name="Castinel A."/>
            <person name="Donnadieu C."/>
            <person name="Desvignes T."/>
            <person name="Floi Bucao C."/>
            <person name="Jouanno E."/>
            <person name="Wen M."/>
            <person name="Mejri S."/>
            <person name="Dirks R."/>
            <person name="Jansen H."/>
            <person name="Henkel C."/>
            <person name="Chen W.J."/>
            <person name="Zahm M."/>
            <person name="Cabau C."/>
            <person name="Klopp C."/>
            <person name="Thompson A.W."/>
            <person name="Robinson-Rechavi M."/>
            <person name="Braasch I."/>
            <person name="Lecointre G."/>
            <person name="Bobe J."/>
            <person name="Postlethwait J.H."/>
            <person name="Berthelot C."/>
            <person name="Roest Crollius H."/>
            <person name="Guiguen Y."/>
        </authorList>
    </citation>
    <scope>NUCLEOTIDE SEQUENCE</scope>
    <source>
        <strain evidence="7">WJC10195</strain>
    </source>
</reference>
<dbReference type="AlphaFoldDB" id="A0A9Q1FI45"/>
<evidence type="ECO:0000256" key="3">
    <source>
        <dbReference type="ARBA" id="ARBA00023015"/>
    </source>
</evidence>
<dbReference type="PANTHER" id="PTHR10985">
    <property type="entry name" value="BASIC HELIX-LOOP-HELIX TRANSCRIPTION FACTOR, HES-RELATED"/>
    <property type="match status" value="1"/>
</dbReference>
<dbReference type="GO" id="GO:0005634">
    <property type="term" value="C:nucleus"/>
    <property type="evidence" value="ECO:0007669"/>
    <property type="project" value="UniProtKB-SubCell"/>
</dbReference>
<dbReference type="InterPro" id="IPR011598">
    <property type="entry name" value="bHLH_dom"/>
</dbReference>
<keyword evidence="8" id="KW-1185">Reference proteome</keyword>
<keyword evidence="4" id="KW-0804">Transcription</keyword>
<dbReference type="InterPro" id="IPR050370">
    <property type="entry name" value="HES_HEY"/>
</dbReference>
<evidence type="ECO:0000259" key="6">
    <source>
        <dbReference type="PROSITE" id="PS50888"/>
    </source>
</evidence>
<proteinExistence type="predicted"/>
<comment type="subcellular location">
    <subcellularLocation>
        <location evidence="1">Nucleus</location>
    </subcellularLocation>
</comment>
<gene>
    <name evidence="7" type="ORF">SKAU_G00158880</name>
</gene>
<keyword evidence="3" id="KW-0805">Transcription regulation</keyword>
<dbReference type="OrthoDB" id="6085656at2759"/>
<accession>A0A9Q1FI45</accession>
<dbReference type="EMBL" id="JAINUF010000005">
    <property type="protein sequence ID" value="KAJ8359363.1"/>
    <property type="molecule type" value="Genomic_DNA"/>
</dbReference>
<dbReference type="Proteomes" id="UP001152622">
    <property type="component" value="Chromosome 5"/>
</dbReference>
<dbReference type="InterPro" id="IPR036638">
    <property type="entry name" value="HLH_DNA-bd_sf"/>
</dbReference>
<keyword evidence="2" id="KW-0678">Repressor</keyword>
<feature type="domain" description="BHLH" evidence="6">
    <location>
        <begin position="19"/>
        <end position="82"/>
    </location>
</feature>
<evidence type="ECO:0000256" key="1">
    <source>
        <dbReference type="ARBA" id="ARBA00004123"/>
    </source>
</evidence>
<evidence type="ECO:0000313" key="7">
    <source>
        <dbReference type="EMBL" id="KAJ8359363.1"/>
    </source>
</evidence>
<evidence type="ECO:0000256" key="5">
    <source>
        <dbReference type="ARBA" id="ARBA00023242"/>
    </source>
</evidence>
<dbReference type="Pfam" id="PF00010">
    <property type="entry name" value="HLH"/>
    <property type="match status" value="1"/>
</dbReference>
<organism evidence="7 8">
    <name type="scientific">Synaphobranchus kaupii</name>
    <name type="common">Kaup's arrowtooth eel</name>
    <dbReference type="NCBI Taxonomy" id="118154"/>
    <lineage>
        <taxon>Eukaryota</taxon>
        <taxon>Metazoa</taxon>
        <taxon>Chordata</taxon>
        <taxon>Craniata</taxon>
        <taxon>Vertebrata</taxon>
        <taxon>Euteleostomi</taxon>
        <taxon>Actinopterygii</taxon>
        <taxon>Neopterygii</taxon>
        <taxon>Teleostei</taxon>
        <taxon>Anguilliformes</taxon>
        <taxon>Synaphobranchidae</taxon>
        <taxon>Synaphobranchus</taxon>
    </lineage>
</organism>
<dbReference type="SUPFAM" id="SSF47459">
    <property type="entry name" value="HLH, helix-loop-helix DNA-binding domain"/>
    <property type="match status" value="1"/>
</dbReference>
<dbReference type="Gene3D" id="4.10.280.10">
    <property type="entry name" value="Helix-loop-helix DNA-binding domain"/>
    <property type="match status" value="1"/>
</dbReference>
<name>A0A9Q1FI45_SYNKA</name>
<evidence type="ECO:0000313" key="8">
    <source>
        <dbReference type="Proteomes" id="UP001152622"/>
    </source>
</evidence>
<dbReference type="PROSITE" id="PS50888">
    <property type="entry name" value="BHLH"/>
    <property type="match status" value="1"/>
</dbReference>
<dbReference type="GO" id="GO:0046983">
    <property type="term" value="F:protein dimerization activity"/>
    <property type="evidence" value="ECO:0007669"/>
    <property type="project" value="InterPro"/>
</dbReference>
<dbReference type="SMART" id="SM00353">
    <property type="entry name" value="HLH"/>
    <property type="match status" value="1"/>
</dbReference>
<comment type="caution">
    <text evidence="7">The sequence shown here is derived from an EMBL/GenBank/DDBJ whole genome shotgun (WGS) entry which is preliminary data.</text>
</comment>
<protein>
    <recommendedName>
        <fullName evidence="6">BHLH domain-containing protein</fullName>
    </recommendedName>
</protein>
<keyword evidence="5" id="KW-0539">Nucleus</keyword>
<evidence type="ECO:0000256" key="2">
    <source>
        <dbReference type="ARBA" id="ARBA00022491"/>
    </source>
</evidence>